<feature type="compositionally biased region" description="Basic and acidic residues" evidence="3">
    <location>
        <begin position="1127"/>
        <end position="1140"/>
    </location>
</feature>
<protein>
    <recommendedName>
        <fullName evidence="5">Ig-like domain-containing protein</fullName>
    </recommendedName>
</protein>
<feature type="domain" description="Ig-like" evidence="5">
    <location>
        <begin position="478"/>
        <end position="559"/>
    </location>
</feature>
<proteinExistence type="predicted"/>
<feature type="domain" description="Ig-like" evidence="5">
    <location>
        <begin position="668"/>
        <end position="751"/>
    </location>
</feature>
<feature type="domain" description="Ig-like" evidence="5">
    <location>
        <begin position="756"/>
        <end position="826"/>
    </location>
</feature>
<feature type="domain" description="Ig-like" evidence="5">
    <location>
        <begin position="941"/>
        <end position="1008"/>
    </location>
</feature>
<dbReference type="InterPro" id="IPR036179">
    <property type="entry name" value="Ig-like_dom_sf"/>
</dbReference>
<dbReference type="GO" id="GO:0004888">
    <property type="term" value="F:transmembrane signaling receptor activity"/>
    <property type="evidence" value="ECO:0007669"/>
    <property type="project" value="TreeGrafter"/>
</dbReference>
<reference evidence="6 7" key="1">
    <citation type="submission" date="2018-03" db="EMBL/GenBank/DDBJ databases">
        <title>Finding Nemo's genes: A chromosome-scale reference assembly of the genome of the orange clownfish Amphiprion percula.</title>
        <authorList>
            <person name="Lehmann R."/>
        </authorList>
    </citation>
    <scope>NUCLEOTIDE SEQUENCE</scope>
</reference>
<feature type="domain" description="Ig-like" evidence="5">
    <location>
        <begin position="390"/>
        <end position="452"/>
    </location>
</feature>
<dbReference type="InterPro" id="IPR007110">
    <property type="entry name" value="Ig-like_dom"/>
</dbReference>
<dbReference type="InterPro" id="IPR013783">
    <property type="entry name" value="Ig-like_fold"/>
</dbReference>
<dbReference type="InterPro" id="IPR050488">
    <property type="entry name" value="Ig_Fc_receptor"/>
</dbReference>
<accession>A0A3P8S0B7</accession>
<organism evidence="6 7">
    <name type="scientific">Amphiprion percula</name>
    <name type="common">Orange clownfish</name>
    <name type="synonym">Lutjanus percula</name>
    <dbReference type="NCBI Taxonomy" id="161767"/>
    <lineage>
        <taxon>Eukaryota</taxon>
        <taxon>Metazoa</taxon>
        <taxon>Chordata</taxon>
        <taxon>Craniata</taxon>
        <taxon>Vertebrata</taxon>
        <taxon>Euteleostomi</taxon>
        <taxon>Actinopterygii</taxon>
        <taxon>Neopterygii</taxon>
        <taxon>Teleostei</taxon>
        <taxon>Neoteleostei</taxon>
        <taxon>Acanthomorphata</taxon>
        <taxon>Ovalentaria</taxon>
        <taxon>Pomacentridae</taxon>
        <taxon>Amphiprion</taxon>
    </lineage>
</organism>
<dbReference type="Pfam" id="PF13927">
    <property type="entry name" value="Ig_3"/>
    <property type="match status" value="3"/>
</dbReference>
<evidence type="ECO:0000259" key="5">
    <source>
        <dbReference type="PROSITE" id="PS50835"/>
    </source>
</evidence>
<keyword evidence="4" id="KW-0812">Transmembrane</keyword>
<keyword evidence="4" id="KW-1133">Transmembrane helix</keyword>
<dbReference type="PANTHER" id="PTHR11481">
    <property type="entry name" value="IMMUNOGLOBULIN FC RECEPTOR"/>
    <property type="match status" value="1"/>
</dbReference>
<dbReference type="PROSITE" id="PS50835">
    <property type="entry name" value="IG_LIKE"/>
    <property type="match status" value="10"/>
</dbReference>
<dbReference type="SUPFAM" id="SSF48726">
    <property type="entry name" value="Immunoglobulin"/>
    <property type="match status" value="7"/>
</dbReference>
<dbReference type="SMART" id="SM00408">
    <property type="entry name" value="IGc2"/>
    <property type="match status" value="9"/>
</dbReference>
<evidence type="ECO:0000313" key="7">
    <source>
        <dbReference type="Proteomes" id="UP000265080"/>
    </source>
</evidence>
<name>A0A3P8S0B7_AMPPE</name>
<feature type="domain" description="Ig-like" evidence="5">
    <location>
        <begin position="575"/>
        <end position="654"/>
    </location>
</feature>
<dbReference type="GeneTree" id="ENSGT00940000165428"/>
<evidence type="ECO:0000256" key="1">
    <source>
        <dbReference type="ARBA" id="ARBA00022729"/>
    </source>
</evidence>
<evidence type="ECO:0000256" key="4">
    <source>
        <dbReference type="SAM" id="Phobius"/>
    </source>
</evidence>
<feature type="domain" description="Ig-like" evidence="5">
    <location>
        <begin position="106"/>
        <end position="195"/>
    </location>
</feature>
<feature type="domain" description="Ig-like" evidence="5">
    <location>
        <begin position="205"/>
        <end position="290"/>
    </location>
</feature>
<keyword evidence="7" id="KW-1185">Reference proteome</keyword>
<evidence type="ECO:0000313" key="6">
    <source>
        <dbReference type="Ensembl" id="ENSAPEP00000006333.1"/>
    </source>
</evidence>
<reference evidence="6" key="3">
    <citation type="submission" date="2025-09" db="UniProtKB">
        <authorList>
            <consortium name="Ensembl"/>
        </authorList>
    </citation>
    <scope>IDENTIFICATION</scope>
</reference>
<feature type="compositionally biased region" description="Polar residues" evidence="3">
    <location>
        <begin position="1114"/>
        <end position="1123"/>
    </location>
</feature>
<reference evidence="6" key="2">
    <citation type="submission" date="2025-08" db="UniProtKB">
        <authorList>
            <consortium name="Ensembl"/>
        </authorList>
    </citation>
    <scope>IDENTIFICATION</scope>
</reference>
<dbReference type="InterPro" id="IPR013098">
    <property type="entry name" value="Ig_I-set"/>
</dbReference>
<keyword evidence="4" id="KW-0472">Membrane</keyword>
<keyword evidence="1" id="KW-0732">Signal</keyword>
<feature type="compositionally biased region" description="Polar residues" evidence="3">
    <location>
        <begin position="1141"/>
        <end position="1151"/>
    </location>
</feature>
<feature type="region of interest" description="Disordered" evidence="3">
    <location>
        <begin position="1102"/>
        <end position="1151"/>
    </location>
</feature>
<evidence type="ECO:0000256" key="3">
    <source>
        <dbReference type="SAM" id="MobiDB-lite"/>
    </source>
</evidence>
<dbReference type="Gene3D" id="2.60.40.10">
    <property type="entry name" value="Immunoglobulins"/>
    <property type="match status" value="10"/>
</dbReference>
<dbReference type="Proteomes" id="UP000265080">
    <property type="component" value="Chromosome 8"/>
</dbReference>
<evidence type="ECO:0000256" key="2">
    <source>
        <dbReference type="ARBA" id="ARBA00023157"/>
    </source>
</evidence>
<dbReference type="AlphaFoldDB" id="A0A3P8S0B7"/>
<dbReference type="Ensembl" id="ENSAPET00000006502.1">
    <property type="protein sequence ID" value="ENSAPEP00000006333.1"/>
    <property type="gene ID" value="ENSAPEG00000004570.1"/>
</dbReference>
<keyword evidence="2" id="KW-1015">Disulfide bond</keyword>
<dbReference type="PANTHER" id="PTHR11481:SF112">
    <property type="entry name" value="FC RECEPTOR-LIKE PROTEIN 4-RELATED"/>
    <property type="match status" value="1"/>
</dbReference>
<dbReference type="GO" id="GO:0009897">
    <property type="term" value="C:external side of plasma membrane"/>
    <property type="evidence" value="ECO:0007669"/>
    <property type="project" value="TreeGrafter"/>
</dbReference>
<dbReference type="InterPro" id="IPR003598">
    <property type="entry name" value="Ig_sub2"/>
</dbReference>
<feature type="domain" description="Ig-like" evidence="5">
    <location>
        <begin position="295"/>
        <end position="384"/>
    </location>
</feature>
<feature type="transmembrane region" description="Helical" evidence="4">
    <location>
        <begin position="1036"/>
        <end position="1061"/>
    </location>
</feature>
<dbReference type="STRING" id="161767.ENSAPEP00000006333"/>
<dbReference type="Pfam" id="PF13895">
    <property type="entry name" value="Ig_2"/>
    <property type="match status" value="4"/>
</dbReference>
<feature type="domain" description="Ig-like" evidence="5">
    <location>
        <begin position="852"/>
        <end position="932"/>
    </location>
</feature>
<dbReference type="CDD" id="cd00096">
    <property type="entry name" value="Ig"/>
    <property type="match status" value="5"/>
</dbReference>
<dbReference type="GO" id="GO:0007166">
    <property type="term" value="P:cell surface receptor signaling pathway"/>
    <property type="evidence" value="ECO:0007669"/>
    <property type="project" value="TreeGrafter"/>
</dbReference>
<dbReference type="Pfam" id="PF07679">
    <property type="entry name" value="I-set"/>
    <property type="match status" value="1"/>
</dbReference>
<dbReference type="SMART" id="SM00409">
    <property type="entry name" value="IG"/>
    <property type="match status" value="10"/>
</dbReference>
<sequence>MLHCTADMTQLSNTNSSCKVRWKMWLFKVFVVTCKFLTICIHFCDLYLESFHIHSNCIPTYHLSLFDLTDLTAVCAAQDVPDATFVPTAAPPTTALQEVTTTAYVPPVPVLQQTSGWLEIFPSEKVKFSCTISGSSDWTFTWYRNGDKIDADANFSFPGDGSVLTITAATNSGKYTCKGQHKTKSVMTQSSNSLELKVHANRPKPKLSRGSDYQEMFPGESITFACLVDMSVGWQYLWYHNGREIPAADRNMYTIEPVAHSDNGQYHCKAKRGKDQFYTEESEPTHLRVSDPPTPTLKLLSTWSDVFEGEIVEFSCEVSSSDWMSKWYRNEVKLQEDEDTIVDEEGLELNITSVTKAHQGDYVCRAQLILRRVTSGASNSINIKVYDDVPTATLSKDGFNPMYVGETVNFTCKVTVSSGWTYQWYKDENELPDTSETISIFLGLSDKGRYSCKGIRGDTTETKPSQKTQQDVLEIPVPSLKNVTQWLDVFPTESVKLRCGMQSGSGWTYTWYKDKLEVQADNTVLFDSNRATLSINSAVSGKHNGLYECKGHLQDRTVKSISSSPLRLMVYDKKPAVILTQDPEYKVMFPGESVSFSCHINVSSGWEYLWYKDGSSLAAPGNIYSISPVEATSRGSYTCQVRRGSNSIFTTDLSQVIRLEVEKKKPKPLMTQQPAADKLYAGEPVSFECKVGISSGWNYYWYKDGVPFVNNSSSFQIVNATLLNSGYYECKAIRSKMFNTERSDRRNLRISEIPVPSLKNETQWLDVFPTEGVKFRCEMPTSSDWTYTWYKDTQEVQADANMFDKGDTTTLIIHSASALHRGKYSCSGKLKIRSVKTSPSSELRLDVYDTKPRVTLMQNPEHSLMHTEDKVSFSCHINVSSGWEFLWYKNNIKLQVSGVNHNISSVTRANAGLYKCKAERGTKMVFNTASQTLKLDVEERPQASITLLTGWGEAFSTDSLVLQCEVTDDQYKDWNYTWFRGDQLINTSLSVRYTVTPNNDPDQSTYTCKGIRTERPAYSKISAPYKTRNLLLKRRVLLSITGVLFFGIVAVLLGCISLRFIRKPADDDDKPEEANLFLTMAQLKDCADAPCPLVEYVTDADVNPPSKEGDENGTICSETTPLPITSPEDKAVMSDNHDTTENNGGLVSFQQ</sequence>
<dbReference type="InterPro" id="IPR003599">
    <property type="entry name" value="Ig_sub"/>
</dbReference>
<dbReference type="GO" id="GO:0006955">
    <property type="term" value="P:immune response"/>
    <property type="evidence" value="ECO:0007669"/>
    <property type="project" value="TreeGrafter"/>
</dbReference>